<name>A0ACA9NLT6_9GLOM</name>
<proteinExistence type="predicted"/>
<gene>
    <name evidence="1" type="ORF">SCALOS_LOCUS9126</name>
</gene>
<reference evidence="1" key="1">
    <citation type="submission" date="2021-06" db="EMBL/GenBank/DDBJ databases">
        <authorList>
            <person name="Kallberg Y."/>
            <person name="Tangrot J."/>
            <person name="Rosling A."/>
        </authorList>
    </citation>
    <scope>NUCLEOTIDE SEQUENCE</scope>
    <source>
        <strain evidence="1">AU212A</strain>
    </source>
</reference>
<dbReference type="EMBL" id="CAJVPM010026858">
    <property type="protein sequence ID" value="CAG8663750.1"/>
    <property type="molecule type" value="Genomic_DNA"/>
</dbReference>
<comment type="caution">
    <text evidence="1">The sequence shown here is derived from an EMBL/GenBank/DDBJ whole genome shotgun (WGS) entry which is preliminary data.</text>
</comment>
<dbReference type="Proteomes" id="UP000789860">
    <property type="component" value="Unassembled WGS sequence"/>
</dbReference>
<evidence type="ECO:0000313" key="1">
    <source>
        <dbReference type="EMBL" id="CAG8663750.1"/>
    </source>
</evidence>
<feature type="non-terminal residue" evidence="1">
    <location>
        <position position="1"/>
    </location>
</feature>
<sequence length="269" mass="30376">GNPIFFENELKDSASLSTSSIDQPNSSSKNPPKLPQEPESEPPVLQEPLVIQKKSYKHYNTVLEAFKTLKSLAKDQVSWSLYTENKGVKVYQKDNPGNALPYMRGDITIYGELLPDDILSYIVCLDSKKLWDDRYEEGFVVERYSLDDLLSRTATKGTFPISGRDFAMASSVDRDPDGTIWHVATSIVDSKIPEYKKYVRADLNLAGWELKPVYNNVGKRIAINVKYIVDIDIKLDSVPTRILKSITMQTPMCVGKIDELSKKIGFPPY</sequence>
<organism evidence="1 2">
    <name type="scientific">Scutellospora calospora</name>
    <dbReference type="NCBI Taxonomy" id="85575"/>
    <lineage>
        <taxon>Eukaryota</taxon>
        <taxon>Fungi</taxon>
        <taxon>Fungi incertae sedis</taxon>
        <taxon>Mucoromycota</taxon>
        <taxon>Glomeromycotina</taxon>
        <taxon>Glomeromycetes</taxon>
        <taxon>Diversisporales</taxon>
        <taxon>Gigasporaceae</taxon>
        <taxon>Scutellospora</taxon>
    </lineage>
</organism>
<protein>
    <submittedName>
        <fullName evidence="1">8336_t:CDS:1</fullName>
    </submittedName>
</protein>
<keyword evidence="2" id="KW-1185">Reference proteome</keyword>
<feature type="non-terminal residue" evidence="1">
    <location>
        <position position="269"/>
    </location>
</feature>
<evidence type="ECO:0000313" key="2">
    <source>
        <dbReference type="Proteomes" id="UP000789860"/>
    </source>
</evidence>
<accession>A0ACA9NLT6</accession>